<feature type="compositionally biased region" description="Basic and acidic residues" evidence="1">
    <location>
        <begin position="90"/>
        <end position="127"/>
    </location>
</feature>
<sequence>MSISLARQAVANARKELEKSREKQAAEEKKASALDKEANAKQRSAGSTRSASMRDSYIKQAAKKREEATAARGHAARHSTDAAKAQKKVHVAEAKLREEEQREAKKLTDQRSAADKRATLERQRADRLRDTAHRREVAGLRARIDEQEQLLAAAPWQQVPETITVLFIASSPEDQDGLRIDKEMREIQQKVRLADHRDALRFEYAVAAQPADLLQRLNEVKPDVVHFSGHSDAAGLAMEDNDGFTRVLTTDELATMLSVSSRRIRLAVFNSCESTEHAAAAVRHLDAAIGIEQPIGDAAAQSFAGQLYSSIASASRSARRSLRPCCKSAWYSARDPVNPILRCPRPRWRSTRPRTTRDRSPLEEPEPGTPQHRARAPGLPSRRTRLMNLSARVRQSGPLYGRTALSGRPPGAHATVSQEAAV</sequence>
<dbReference type="AlphaFoldDB" id="A0A1I5SBG3"/>
<evidence type="ECO:0000256" key="1">
    <source>
        <dbReference type="SAM" id="MobiDB-lite"/>
    </source>
</evidence>
<organism evidence="2 3">
    <name type="scientific">Geodermatophilus dictyosporus</name>
    <dbReference type="NCBI Taxonomy" id="1523247"/>
    <lineage>
        <taxon>Bacteria</taxon>
        <taxon>Bacillati</taxon>
        <taxon>Actinomycetota</taxon>
        <taxon>Actinomycetes</taxon>
        <taxon>Geodermatophilales</taxon>
        <taxon>Geodermatophilaceae</taxon>
        <taxon>Geodermatophilus</taxon>
    </lineage>
</organism>
<evidence type="ECO:0000313" key="2">
    <source>
        <dbReference type="EMBL" id="SFP67656.1"/>
    </source>
</evidence>
<dbReference type="STRING" id="1523247.SAMN05660464_3885"/>
<proteinExistence type="predicted"/>
<dbReference type="EMBL" id="FOWQ01000007">
    <property type="protein sequence ID" value="SFP67656.1"/>
    <property type="molecule type" value="Genomic_DNA"/>
</dbReference>
<feature type="compositionally biased region" description="Polar residues" evidence="1">
    <location>
        <begin position="41"/>
        <end position="53"/>
    </location>
</feature>
<evidence type="ECO:0000313" key="3">
    <source>
        <dbReference type="Proteomes" id="UP000198857"/>
    </source>
</evidence>
<keyword evidence="3" id="KW-1185">Reference proteome</keyword>
<dbReference type="Proteomes" id="UP000198857">
    <property type="component" value="Unassembled WGS sequence"/>
</dbReference>
<accession>A0A1I5SBG3</accession>
<feature type="region of interest" description="Disordered" evidence="1">
    <location>
        <begin position="395"/>
        <end position="422"/>
    </location>
</feature>
<dbReference type="OrthoDB" id="8253226at2"/>
<feature type="region of interest" description="Disordered" evidence="1">
    <location>
        <begin position="344"/>
        <end position="383"/>
    </location>
</feature>
<protein>
    <recommendedName>
        <fullName evidence="4">CHAT domain-containing protein</fullName>
    </recommendedName>
</protein>
<name>A0A1I5SBG3_9ACTN</name>
<gene>
    <name evidence="2" type="ORF">SAMN05660464_3885</name>
</gene>
<dbReference type="RefSeq" id="WP_091113085.1">
    <property type="nucleotide sequence ID" value="NZ_FOWQ01000007.1"/>
</dbReference>
<feature type="compositionally biased region" description="Basic and acidic residues" evidence="1">
    <location>
        <begin position="13"/>
        <end position="40"/>
    </location>
</feature>
<reference evidence="3" key="1">
    <citation type="submission" date="2016-10" db="EMBL/GenBank/DDBJ databases">
        <authorList>
            <person name="Varghese N."/>
            <person name="Submissions S."/>
        </authorList>
    </citation>
    <scope>NUCLEOTIDE SEQUENCE [LARGE SCALE GENOMIC DNA]</scope>
    <source>
        <strain evidence="3">DSM 44208</strain>
    </source>
</reference>
<evidence type="ECO:0008006" key="4">
    <source>
        <dbReference type="Google" id="ProtNLM"/>
    </source>
</evidence>
<feature type="compositionally biased region" description="Basic residues" evidence="1">
    <location>
        <begin position="344"/>
        <end position="354"/>
    </location>
</feature>
<feature type="region of interest" description="Disordered" evidence="1">
    <location>
        <begin position="1"/>
        <end position="127"/>
    </location>
</feature>